<dbReference type="InterPro" id="IPR016410">
    <property type="entry name" value="Phage_imm"/>
</dbReference>
<keyword evidence="1" id="KW-0812">Transmembrane</keyword>
<dbReference type="InterPro" id="IPR018649">
    <property type="entry name" value="SHOCT"/>
</dbReference>
<dbReference type="EMBL" id="CP117449">
    <property type="protein sequence ID" value="WLH13424.1"/>
    <property type="molecule type" value="Genomic_DNA"/>
</dbReference>
<name>A0ABY9GCU0_9PSED</name>
<evidence type="ECO:0000313" key="3">
    <source>
        <dbReference type="EMBL" id="WLH13424.1"/>
    </source>
</evidence>
<dbReference type="RefSeq" id="WP_305387829.1">
    <property type="nucleotide sequence ID" value="NZ_CP117426.1"/>
</dbReference>
<dbReference type="Pfam" id="PF09851">
    <property type="entry name" value="SHOCT"/>
    <property type="match status" value="1"/>
</dbReference>
<feature type="domain" description="SHOCT" evidence="2">
    <location>
        <begin position="80"/>
        <end position="102"/>
    </location>
</feature>
<dbReference type="Pfam" id="PF14373">
    <property type="entry name" value="Imm_superinfect"/>
    <property type="match status" value="1"/>
</dbReference>
<feature type="transmembrane region" description="Helical" evidence="1">
    <location>
        <begin position="6"/>
        <end position="25"/>
    </location>
</feature>
<evidence type="ECO:0000259" key="2">
    <source>
        <dbReference type="Pfam" id="PF09851"/>
    </source>
</evidence>
<keyword evidence="1" id="KW-1133">Transmembrane helix</keyword>
<evidence type="ECO:0000256" key="1">
    <source>
        <dbReference type="SAM" id="Phobius"/>
    </source>
</evidence>
<organism evidence="3 4">
    <name type="scientific">Pseudomonas hefeiensis</name>
    <dbReference type="NCBI Taxonomy" id="2738125"/>
    <lineage>
        <taxon>Bacteria</taxon>
        <taxon>Pseudomonadati</taxon>
        <taxon>Pseudomonadota</taxon>
        <taxon>Gammaproteobacteria</taxon>
        <taxon>Pseudomonadales</taxon>
        <taxon>Pseudomonadaceae</taxon>
        <taxon>Pseudomonas</taxon>
    </lineage>
</organism>
<keyword evidence="1" id="KW-0472">Membrane</keyword>
<proteinExistence type="predicted"/>
<accession>A0ABY9GCU0</accession>
<protein>
    <submittedName>
        <fullName evidence="3">Superinfection immunity protein</fullName>
    </submittedName>
</protein>
<feature type="transmembrane region" description="Helical" evidence="1">
    <location>
        <begin position="37"/>
        <end position="61"/>
    </location>
</feature>
<gene>
    <name evidence="3" type="ORF">PSH57_03400</name>
</gene>
<dbReference type="Proteomes" id="UP001230339">
    <property type="component" value="Chromosome"/>
</dbReference>
<sequence>MDFVYGLIMIGVAVAFYFIPLFIAIKREHPSGNAIAALNLLTGWTLLGWLVALVWSLSAFMPVSEPSKSKEEKSTNDLFKLAELREKGLLSQEEFEREKAKLI</sequence>
<evidence type="ECO:0000313" key="4">
    <source>
        <dbReference type="Proteomes" id="UP001230339"/>
    </source>
</evidence>
<reference evidence="3 4" key="1">
    <citation type="submission" date="2023-02" db="EMBL/GenBank/DDBJ databases">
        <title>Evolution of Hrp T3SS in non-pathogenic Pseudomonas fluorescens.</title>
        <authorList>
            <person name="Liao K."/>
            <person name="Wei H."/>
            <person name="Gu Y."/>
        </authorList>
    </citation>
    <scope>NUCLEOTIDE SEQUENCE [LARGE SCALE GENOMIC DNA]</scope>
    <source>
        <strain evidence="3 4">FP205</strain>
    </source>
</reference>
<keyword evidence="4" id="KW-1185">Reference proteome</keyword>